<feature type="chain" id="PRO_5041918840" evidence="1">
    <location>
        <begin position="21"/>
        <end position="125"/>
    </location>
</feature>
<proteinExistence type="predicted"/>
<dbReference type="Proteomes" id="UP000249499">
    <property type="component" value="Chromosome"/>
</dbReference>
<accession>A0AAF1K2V9</accession>
<organism evidence="2 3">
    <name type="scientific">Rhizobium tumorigenes</name>
    <dbReference type="NCBI Taxonomy" id="2041385"/>
    <lineage>
        <taxon>Bacteria</taxon>
        <taxon>Pseudomonadati</taxon>
        <taxon>Pseudomonadota</taxon>
        <taxon>Alphaproteobacteria</taxon>
        <taxon>Hyphomicrobiales</taxon>
        <taxon>Rhizobiaceae</taxon>
        <taxon>Rhizobium/Agrobacterium group</taxon>
        <taxon>Rhizobium</taxon>
    </lineage>
</organism>
<evidence type="ECO:0000313" key="3">
    <source>
        <dbReference type="Proteomes" id="UP000249499"/>
    </source>
</evidence>
<protein>
    <submittedName>
        <fullName evidence="2">Uncharacterized protein</fullName>
    </submittedName>
</protein>
<keyword evidence="3" id="KW-1185">Reference proteome</keyword>
<feature type="signal peptide" evidence="1">
    <location>
        <begin position="1"/>
        <end position="20"/>
    </location>
</feature>
<gene>
    <name evidence="2" type="ORF">PR017_10875</name>
</gene>
<reference evidence="2 3" key="1">
    <citation type="journal article" date="2018" name="Sci. Rep.">
        <title>Rhizobium tumorigenes sp. nov., a novel plant tumorigenic bacterium isolated from cane gall tumors on thornless blackberry.</title>
        <authorList>
            <person name="Kuzmanovi N."/>
            <person name="Smalla K."/>
            <person name="Gronow S."/>
            <person name="PuBawska J."/>
        </authorList>
    </citation>
    <scope>NUCLEOTIDE SEQUENCE [LARGE SCALE GENOMIC DNA]</scope>
    <source>
        <strain evidence="2 3">1078</strain>
    </source>
</reference>
<dbReference type="EMBL" id="CP117255">
    <property type="protein sequence ID" value="WFR94340.1"/>
    <property type="molecule type" value="Genomic_DNA"/>
</dbReference>
<evidence type="ECO:0000256" key="1">
    <source>
        <dbReference type="SAM" id="SignalP"/>
    </source>
</evidence>
<dbReference type="KEGG" id="rtu:PR017_10875"/>
<evidence type="ECO:0000313" key="2">
    <source>
        <dbReference type="EMBL" id="WFR94340.1"/>
    </source>
</evidence>
<sequence length="125" mass="13271">MRARHLLVTTILLVPTYADADGLGLAIGGNYGSKEGCIYAKTGESSGADTFLLLTPDAVTTSVSSCEFKKIVKTSSDGFTVTAACQAEGEDSAGDERIDIIRIDKSSYRILFEDGTKLGPVKKCR</sequence>
<dbReference type="RefSeq" id="WP_111222557.1">
    <property type="nucleotide sequence ID" value="NZ_CP117255.1"/>
</dbReference>
<reference evidence="3" key="2">
    <citation type="journal article" date="2023" name="MicrobiologyOpen">
        <title>Genomics of the tumorigenes clade of the family Rhizobiaceae and description of Rhizobium rhododendri sp. nov.</title>
        <authorList>
            <person name="Kuzmanovic N."/>
            <person name="diCenzo G.C."/>
            <person name="Bunk B."/>
            <person name="Sproeer C."/>
            <person name="Fruehling A."/>
            <person name="Neumann-Schaal M."/>
            <person name="Overmann J."/>
            <person name="Smalla K."/>
        </authorList>
    </citation>
    <scope>NUCLEOTIDE SEQUENCE [LARGE SCALE GENOMIC DNA]</scope>
    <source>
        <strain evidence="3">1078</strain>
    </source>
</reference>
<dbReference type="AlphaFoldDB" id="A0AAF1K2V9"/>
<name>A0AAF1K2V9_9HYPH</name>
<keyword evidence="1" id="KW-0732">Signal</keyword>